<evidence type="ECO:0000256" key="2">
    <source>
        <dbReference type="ARBA" id="ARBA00023242"/>
    </source>
</evidence>
<dbReference type="EnsemblProtists" id="EOD28985">
    <property type="protein sequence ID" value="EOD28985"/>
    <property type="gene ID" value="EMIHUDRAFT_234356"/>
</dbReference>
<dbReference type="GO" id="GO:0003723">
    <property type="term" value="F:RNA binding"/>
    <property type="evidence" value="ECO:0007669"/>
    <property type="project" value="TreeGrafter"/>
</dbReference>
<reference evidence="5" key="2">
    <citation type="submission" date="2024-10" db="UniProtKB">
        <authorList>
            <consortium name="EnsemblProtists"/>
        </authorList>
    </citation>
    <scope>IDENTIFICATION</scope>
</reference>
<protein>
    <submittedName>
        <fullName evidence="5">Uncharacterized protein</fullName>
    </submittedName>
</protein>
<dbReference type="PANTHER" id="PTHR12786:SF2">
    <property type="entry name" value="SPLICING FACTOR 3A SUBUNIT 3"/>
    <property type="match status" value="1"/>
</dbReference>
<proteinExistence type="predicted"/>
<sequence length="173" mass="19571">MSGTLLEQARNLHEDLEILEKAMYRELGDPATAHLKRVDEVARDQVVATLLDAHTQRAKRLAAVYEDGDGARREEIQAMSGSTVFSAFYDQLKLLRDYHRKHNIAPPSEVYERELLVDVLEGANEQTFTGEEAEGRYLDMHALHEAYINLKGVDKETDYASYLKAAAQLANHL</sequence>
<dbReference type="GeneID" id="17274530"/>
<dbReference type="Pfam" id="PF16837">
    <property type="entry name" value="SF3A3"/>
    <property type="match status" value="1"/>
</dbReference>
<evidence type="ECO:0000259" key="3">
    <source>
        <dbReference type="Pfam" id="PF12108"/>
    </source>
</evidence>
<keyword evidence="2" id="KW-0539">Nucleus</keyword>
<dbReference type="Pfam" id="PF12108">
    <property type="entry name" value="SF3a60_bindingd"/>
    <property type="match status" value="1"/>
</dbReference>
<dbReference type="PaxDb" id="2903-EOD28985"/>
<evidence type="ECO:0000313" key="6">
    <source>
        <dbReference type="Proteomes" id="UP000013827"/>
    </source>
</evidence>
<dbReference type="InterPro" id="IPR021966">
    <property type="entry name" value="SF3a60_bindingd"/>
</dbReference>
<dbReference type="Proteomes" id="UP000013827">
    <property type="component" value="Unassembled WGS sequence"/>
</dbReference>
<keyword evidence="6" id="KW-1185">Reference proteome</keyword>
<organism evidence="5 6">
    <name type="scientific">Emiliania huxleyi (strain CCMP1516)</name>
    <dbReference type="NCBI Taxonomy" id="280463"/>
    <lineage>
        <taxon>Eukaryota</taxon>
        <taxon>Haptista</taxon>
        <taxon>Haptophyta</taxon>
        <taxon>Prymnesiophyceae</taxon>
        <taxon>Isochrysidales</taxon>
        <taxon>Noelaerhabdaceae</taxon>
        <taxon>Emiliania</taxon>
    </lineage>
</organism>
<dbReference type="AlphaFoldDB" id="A0A0D3JZQ0"/>
<dbReference type="PANTHER" id="PTHR12786">
    <property type="entry name" value="SPLICING FACTOR SF3A-RELATED"/>
    <property type="match status" value="1"/>
</dbReference>
<evidence type="ECO:0000313" key="5">
    <source>
        <dbReference type="EnsemblProtists" id="EOD28985"/>
    </source>
</evidence>
<dbReference type="KEGG" id="ehx:EMIHUDRAFT_234356"/>
<dbReference type="GO" id="GO:0000398">
    <property type="term" value="P:mRNA splicing, via spliceosome"/>
    <property type="evidence" value="ECO:0007669"/>
    <property type="project" value="TreeGrafter"/>
</dbReference>
<dbReference type="RefSeq" id="XP_005781414.1">
    <property type="nucleotide sequence ID" value="XM_005781357.1"/>
</dbReference>
<evidence type="ECO:0000259" key="4">
    <source>
        <dbReference type="Pfam" id="PF16837"/>
    </source>
</evidence>
<evidence type="ECO:0000256" key="1">
    <source>
        <dbReference type="ARBA" id="ARBA00004123"/>
    </source>
</evidence>
<reference evidence="6" key="1">
    <citation type="journal article" date="2013" name="Nature">
        <title>Pan genome of the phytoplankton Emiliania underpins its global distribution.</title>
        <authorList>
            <person name="Read B.A."/>
            <person name="Kegel J."/>
            <person name="Klute M.J."/>
            <person name="Kuo A."/>
            <person name="Lefebvre S.C."/>
            <person name="Maumus F."/>
            <person name="Mayer C."/>
            <person name="Miller J."/>
            <person name="Monier A."/>
            <person name="Salamov A."/>
            <person name="Young J."/>
            <person name="Aguilar M."/>
            <person name="Claverie J.M."/>
            <person name="Frickenhaus S."/>
            <person name="Gonzalez K."/>
            <person name="Herman E.K."/>
            <person name="Lin Y.C."/>
            <person name="Napier J."/>
            <person name="Ogata H."/>
            <person name="Sarno A.F."/>
            <person name="Shmutz J."/>
            <person name="Schroeder D."/>
            <person name="de Vargas C."/>
            <person name="Verret F."/>
            <person name="von Dassow P."/>
            <person name="Valentin K."/>
            <person name="Van de Peer Y."/>
            <person name="Wheeler G."/>
            <person name="Dacks J.B."/>
            <person name="Delwiche C.F."/>
            <person name="Dyhrman S.T."/>
            <person name="Glockner G."/>
            <person name="John U."/>
            <person name="Richards T."/>
            <person name="Worden A.Z."/>
            <person name="Zhang X."/>
            <person name="Grigoriev I.V."/>
            <person name="Allen A.E."/>
            <person name="Bidle K."/>
            <person name="Borodovsky M."/>
            <person name="Bowler C."/>
            <person name="Brownlee C."/>
            <person name="Cock J.M."/>
            <person name="Elias M."/>
            <person name="Gladyshev V.N."/>
            <person name="Groth M."/>
            <person name="Guda C."/>
            <person name="Hadaegh A."/>
            <person name="Iglesias-Rodriguez M.D."/>
            <person name="Jenkins J."/>
            <person name="Jones B.M."/>
            <person name="Lawson T."/>
            <person name="Leese F."/>
            <person name="Lindquist E."/>
            <person name="Lobanov A."/>
            <person name="Lomsadze A."/>
            <person name="Malik S.B."/>
            <person name="Marsh M.E."/>
            <person name="Mackinder L."/>
            <person name="Mock T."/>
            <person name="Mueller-Roeber B."/>
            <person name="Pagarete A."/>
            <person name="Parker M."/>
            <person name="Probert I."/>
            <person name="Quesneville H."/>
            <person name="Raines C."/>
            <person name="Rensing S.A."/>
            <person name="Riano-Pachon D.M."/>
            <person name="Richier S."/>
            <person name="Rokitta S."/>
            <person name="Shiraiwa Y."/>
            <person name="Soanes D.M."/>
            <person name="van der Giezen M."/>
            <person name="Wahlund T.M."/>
            <person name="Williams B."/>
            <person name="Wilson W."/>
            <person name="Wolfe G."/>
            <person name="Wurch L.L."/>
        </authorList>
    </citation>
    <scope>NUCLEOTIDE SEQUENCE</scope>
</reference>
<feature type="domain" description="Splicing factor SF3a60 binding" evidence="3">
    <location>
        <begin position="79"/>
        <end position="102"/>
    </location>
</feature>
<feature type="domain" description="SF3A3" evidence="4">
    <location>
        <begin position="128"/>
        <end position="165"/>
    </location>
</feature>
<accession>A0A0D3JZQ0</accession>
<dbReference type="GO" id="GO:0005681">
    <property type="term" value="C:spliceosomal complex"/>
    <property type="evidence" value="ECO:0007669"/>
    <property type="project" value="TreeGrafter"/>
</dbReference>
<dbReference type="InterPro" id="IPR031774">
    <property type="entry name" value="SF3A3_dom"/>
</dbReference>
<dbReference type="STRING" id="2903.R1EQX7"/>
<dbReference type="InterPro" id="IPR051421">
    <property type="entry name" value="RNA_Proc_DNA_Dmg_Regulator"/>
</dbReference>
<dbReference type="HOGENOM" id="CLU_123022_0_0_1"/>
<name>A0A0D3JZQ0_EMIH1</name>
<comment type="subcellular location">
    <subcellularLocation>
        <location evidence="1">Nucleus</location>
    </subcellularLocation>
</comment>
<dbReference type="eggNOG" id="KOG2636">
    <property type="taxonomic scope" value="Eukaryota"/>
</dbReference>
<dbReference type="OMA" id="HEDVERP"/>